<sequence>MPIVLVQQFHKVEDKFQKVGEPNELDVTDDERDQLERAAEVVYLGSLDGYFALAAGEE</sequence>
<proteinExistence type="predicted"/>
<gene>
    <name evidence="1" type="ORF">VOI32_38130</name>
</gene>
<keyword evidence="2" id="KW-1185">Reference proteome</keyword>
<dbReference type="Proteomes" id="UP001462961">
    <property type="component" value="Unassembled WGS sequence"/>
</dbReference>
<reference evidence="1 2" key="1">
    <citation type="submission" date="2024-01" db="EMBL/GenBank/DDBJ databases">
        <title>The diversity of rhizobia nodulating Mimosa spp. in eleven states of Brazil covering several biomes is determined by host plant, location, and edaphic factors.</title>
        <authorList>
            <person name="Rouws L."/>
            <person name="Barauna A."/>
            <person name="Beukes C."/>
            <person name="De Faria S.M."/>
            <person name="Gross E."/>
            <person name="Dos Reis Junior F.B."/>
            <person name="Simon M."/>
            <person name="Maluk M."/>
            <person name="Odee D.W."/>
            <person name="Kenicer G."/>
            <person name="Young J.P.W."/>
            <person name="Reis V.M."/>
            <person name="Zilli J."/>
            <person name="James E.K."/>
        </authorList>
    </citation>
    <scope>NUCLEOTIDE SEQUENCE [LARGE SCALE GENOMIC DNA]</scope>
    <source>
        <strain evidence="1 2">JHI1651</strain>
    </source>
</reference>
<organism evidence="1 2">
    <name type="scientific">Paraburkholderia caribensis</name>
    <dbReference type="NCBI Taxonomy" id="75105"/>
    <lineage>
        <taxon>Bacteria</taxon>
        <taxon>Pseudomonadati</taxon>
        <taxon>Pseudomonadota</taxon>
        <taxon>Betaproteobacteria</taxon>
        <taxon>Burkholderiales</taxon>
        <taxon>Burkholderiaceae</taxon>
        <taxon>Paraburkholderia</taxon>
    </lineage>
</organism>
<evidence type="ECO:0000313" key="1">
    <source>
        <dbReference type="EMBL" id="MEO1759675.1"/>
    </source>
</evidence>
<comment type="caution">
    <text evidence="1">The sequence shown here is derived from an EMBL/GenBank/DDBJ whole genome shotgun (WGS) entry which is preliminary data.</text>
</comment>
<name>A0ABV0E8E7_9BURK</name>
<dbReference type="EMBL" id="JAYLVJ010000085">
    <property type="protein sequence ID" value="MEO1759675.1"/>
    <property type="molecule type" value="Genomic_DNA"/>
</dbReference>
<protein>
    <submittedName>
        <fullName evidence="1">Uncharacterized protein</fullName>
    </submittedName>
</protein>
<dbReference type="RefSeq" id="WP_157686956.1">
    <property type="nucleotide sequence ID" value="NZ_JAKUCO010000091.1"/>
</dbReference>
<accession>A0ABV0E8E7</accession>
<evidence type="ECO:0000313" key="2">
    <source>
        <dbReference type="Proteomes" id="UP001462961"/>
    </source>
</evidence>